<keyword evidence="6 8" id="KW-0949">S-adenosyl-L-methionine</keyword>
<dbReference type="EC" id="2.1.1.77" evidence="8"/>
<evidence type="ECO:0000256" key="6">
    <source>
        <dbReference type="ARBA" id="ARBA00022691"/>
    </source>
</evidence>
<comment type="similarity">
    <text evidence="2 8">Belongs to the methyltransferase superfamily. L-isoaspartyl/D-aspartyl protein methyltransferase family.</text>
</comment>
<evidence type="ECO:0000256" key="3">
    <source>
        <dbReference type="ARBA" id="ARBA00022490"/>
    </source>
</evidence>
<dbReference type="PANTHER" id="PTHR11579">
    <property type="entry name" value="PROTEIN-L-ISOASPARTATE O-METHYLTRANSFERASE"/>
    <property type="match status" value="1"/>
</dbReference>
<dbReference type="Pfam" id="PF01135">
    <property type="entry name" value="PCMT"/>
    <property type="match status" value="1"/>
</dbReference>
<comment type="caution">
    <text evidence="9">The sequence shown here is derived from an EMBL/GenBank/DDBJ whole genome shotgun (WGS) entry which is preliminary data.</text>
</comment>
<dbReference type="SUPFAM" id="SSF53335">
    <property type="entry name" value="S-adenosyl-L-methionine-dependent methyltransferases"/>
    <property type="match status" value="1"/>
</dbReference>
<accession>A0A835CVK9</accession>
<dbReference type="NCBIfam" id="TIGR00080">
    <property type="entry name" value="pimt"/>
    <property type="match status" value="1"/>
</dbReference>
<dbReference type="PANTHER" id="PTHR11579:SF0">
    <property type="entry name" value="PROTEIN-L-ISOASPARTATE(D-ASPARTATE) O-METHYLTRANSFERASE"/>
    <property type="match status" value="1"/>
</dbReference>
<dbReference type="FunFam" id="3.40.50.150:FF:000027">
    <property type="entry name" value="Protein-L-isoaspartate O-methyltransferase"/>
    <property type="match status" value="1"/>
</dbReference>
<evidence type="ECO:0000256" key="4">
    <source>
        <dbReference type="ARBA" id="ARBA00022603"/>
    </source>
</evidence>
<evidence type="ECO:0000256" key="2">
    <source>
        <dbReference type="ARBA" id="ARBA00005369"/>
    </source>
</evidence>
<dbReference type="CDD" id="cd02440">
    <property type="entry name" value="AdoMet_MTases"/>
    <property type="match status" value="1"/>
</dbReference>
<evidence type="ECO:0000256" key="5">
    <source>
        <dbReference type="ARBA" id="ARBA00022679"/>
    </source>
</evidence>
<comment type="subcellular location">
    <subcellularLocation>
        <location evidence="1">Cytoplasm</location>
    </subcellularLocation>
</comment>
<comment type="catalytic activity">
    <reaction evidence="7">
        <text>[protein]-L-isoaspartate + S-adenosyl-L-methionine = [protein]-L-isoaspartate alpha-methyl ester + S-adenosyl-L-homocysteine</text>
        <dbReference type="Rhea" id="RHEA:12705"/>
        <dbReference type="Rhea" id="RHEA-COMP:12143"/>
        <dbReference type="Rhea" id="RHEA-COMP:12144"/>
        <dbReference type="ChEBI" id="CHEBI:57856"/>
        <dbReference type="ChEBI" id="CHEBI:59789"/>
        <dbReference type="ChEBI" id="CHEBI:90596"/>
        <dbReference type="ChEBI" id="CHEBI:90598"/>
        <dbReference type="EC" id="2.1.1.77"/>
    </reaction>
    <physiologicalReaction direction="left-to-right" evidence="7">
        <dbReference type="Rhea" id="RHEA:12706"/>
    </physiologicalReaction>
</comment>
<dbReference type="PROSITE" id="PS01279">
    <property type="entry name" value="PCMT"/>
    <property type="match status" value="1"/>
</dbReference>
<organism evidence="9 10">
    <name type="scientific">Aphidius gifuensis</name>
    <name type="common">Parasitoid wasp</name>
    <dbReference type="NCBI Taxonomy" id="684658"/>
    <lineage>
        <taxon>Eukaryota</taxon>
        <taxon>Metazoa</taxon>
        <taxon>Ecdysozoa</taxon>
        <taxon>Arthropoda</taxon>
        <taxon>Hexapoda</taxon>
        <taxon>Insecta</taxon>
        <taxon>Pterygota</taxon>
        <taxon>Neoptera</taxon>
        <taxon>Endopterygota</taxon>
        <taxon>Hymenoptera</taxon>
        <taxon>Apocrita</taxon>
        <taxon>Ichneumonoidea</taxon>
        <taxon>Braconidae</taxon>
        <taxon>Aphidiinae</taxon>
        <taxon>Aphidius</taxon>
    </lineage>
</organism>
<dbReference type="InterPro" id="IPR029063">
    <property type="entry name" value="SAM-dependent_MTases_sf"/>
</dbReference>
<dbReference type="GO" id="GO:0032259">
    <property type="term" value="P:methylation"/>
    <property type="evidence" value="ECO:0007669"/>
    <property type="project" value="UniProtKB-KW"/>
</dbReference>
<dbReference type="Proteomes" id="UP000639338">
    <property type="component" value="Unassembled WGS sequence"/>
</dbReference>
<keyword evidence="4 8" id="KW-0489">Methyltransferase</keyword>
<proteinExistence type="inferred from homology"/>
<dbReference type="AlphaFoldDB" id="A0A835CVK9"/>
<evidence type="ECO:0000256" key="1">
    <source>
        <dbReference type="ARBA" id="ARBA00004496"/>
    </source>
</evidence>
<gene>
    <name evidence="9" type="ORF">HCN44_003962</name>
</gene>
<evidence type="ECO:0000256" key="7">
    <source>
        <dbReference type="ARBA" id="ARBA00035815"/>
    </source>
</evidence>
<name>A0A835CVK9_APHGI</name>
<dbReference type="OrthoDB" id="73890at2759"/>
<dbReference type="Gene3D" id="3.40.50.150">
    <property type="entry name" value="Vaccinia Virus protein VP39"/>
    <property type="match status" value="1"/>
</dbReference>
<sequence length="226" mass="25213">MSWHCSGSTNQEMVKKLKDANILSTERAVESMLKIDRGKYCHEDNPYLDRPRKIGYNVTISAPHMHAYALSMLTDQLVDSARVLDVGSGSGYLTACMGYMVGPRGRVIGIDHIPELVKIATENLQNDYPSFIKEGRVKFIEGDGRVGYKPGAPYDVIHVGAAAEGIPEELIEQLAPGGRMIIPVENYQRYQNLIQVDKNYDGKITKKNLMHVSYVPLTDQNSQLNN</sequence>
<protein>
    <recommendedName>
        <fullName evidence="8">Protein-L-isoaspartate O-methyltransferase</fullName>
        <ecNumber evidence="8">2.1.1.77</ecNumber>
    </recommendedName>
</protein>
<dbReference type="EMBL" id="JACMRX010000002">
    <property type="protein sequence ID" value="KAF7994490.1"/>
    <property type="molecule type" value="Genomic_DNA"/>
</dbReference>
<dbReference type="InterPro" id="IPR000682">
    <property type="entry name" value="PCMT"/>
</dbReference>
<keyword evidence="3" id="KW-0963">Cytoplasm</keyword>
<keyword evidence="5 8" id="KW-0808">Transferase</keyword>
<evidence type="ECO:0000313" key="10">
    <source>
        <dbReference type="Proteomes" id="UP000639338"/>
    </source>
</evidence>
<reference evidence="9 10" key="1">
    <citation type="submission" date="2020-08" db="EMBL/GenBank/DDBJ databases">
        <title>Aphidius gifuensis genome sequencing and assembly.</title>
        <authorList>
            <person name="Du Z."/>
        </authorList>
    </citation>
    <scope>NUCLEOTIDE SEQUENCE [LARGE SCALE GENOMIC DNA]</scope>
    <source>
        <strain evidence="9">YNYX2018</strain>
        <tissue evidence="9">Adults</tissue>
    </source>
</reference>
<evidence type="ECO:0000313" key="9">
    <source>
        <dbReference type="EMBL" id="KAF7994490.1"/>
    </source>
</evidence>
<keyword evidence="10" id="KW-1185">Reference proteome</keyword>
<dbReference type="GO" id="GO:0005737">
    <property type="term" value="C:cytoplasm"/>
    <property type="evidence" value="ECO:0007669"/>
    <property type="project" value="UniProtKB-SubCell"/>
</dbReference>
<dbReference type="GO" id="GO:0004719">
    <property type="term" value="F:protein-L-isoaspartate (D-aspartate) O-methyltransferase activity"/>
    <property type="evidence" value="ECO:0007669"/>
    <property type="project" value="UniProtKB-UniRule"/>
</dbReference>
<evidence type="ECO:0000256" key="8">
    <source>
        <dbReference type="RuleBase" id="RU003802"/>
    </source>
</evidence>